<dbReference type="Gene3D" id="3.20.20.100">
    <property type="entry name" value="NADP-dependent oxidoreductase domain"/>
    <property type="match status" value="1"/>
</dbReference>
<dbReference type="Proteomes" id="UP000005707">
    <property type="component" value="Unassembled WGS sequence"/>
</dbReference>
<dbReference type="EC" id="1.1.1.122" evidence="2"/>
<comment type="caution">
    <text evidence="2">The sequence shown here is derived from an EMBL/GenBank/DDBJ whole genome shotgun (WGS) entry which is preliminary data.</text>
</comment>
<evidence type="ECO:0000259" key="1">
    <source>
        <dbReference type="Pfam" id="PF00248"/>
    </source>
</evidence>
<dbReference type="CDD" id="cd19086">
    <property type="entry name" value="AKR_AKR11C1"/>
    <property type="match status" value="1"/>
</dbReference>
<dbReference type="GO" id="GO:0047834">
    <property type="term" value="F:D-threo-aldose 1-dehydrogenase activity"/>
    <property type="evidence" value="ECO:0007669"/>
    <property type="project" value="UniProtKB-EC"/>
</dbReference>
<dbReference type="Pfam" id="PF00248">
    <property type="entry name" value="Aldo_ket_red"/>
    <property type="match status" value="1"/>
</dbReference>
<accession>U2FLK2</accession>
<dbReference type="eggNOG" id="COG0667">
    <property type="taxonomic scope" value="Bacteria"/>
</dbReference>
<evidence type="ECO:0000313" key="3">
    <source>
        <dbReference type="Proteomes" id="UP000005707"/>
    </source>
</evidence>
<dbReference type="EMBL" id="AFNU02000006">
    <property type="protein sequence ID" value="ERJ12054.1"/>
    <property type="molecule type" value="Genomic_DNA"/>
</dbReference>
<dbReference type="RefSeq" id="WP_008827340.1">
    <property type="nucleotide sequence ID" value="NZ_AFNU02000006.1"/>
</dbReference>
<feature type="domain" description="NADP-dependent oxidoreductase" evidence="1">
    <location>
        <begin position="16"/>
        <end position="298"/>
    </location>
</feature>
<dbReference type="InterPro" id="IPR036812">
    <property type="entry name" value="NAD(P)_OxRdtase_dom_sf"/>
</dbReference>
<dbReference type="InterPro" id="IPR053135">
    <property type="entry name" value="AKR2_Oxidoreductase"/>
</dbReference>
<name>U2FLK2_9MOLU</name>
<dbReference type="SUPFAM" id="SSF51430">
    <property type="entry name" value="NAD(P)-linked oxidoreductase"/>
    <property type="match status" value="1"/>
</dbReference>
<dbReference type="PANTHER" id="PTHR43312:SF1">
    <property type="entry name" value="NADP-DEPENDENT OXIDOREDUCTASE DOMAIN-CONTAINING PROTEIN"/>
    <property type="match status" value="1"/>
</dbReference>
<proteinExistence type="predicted"/>
<reference evidence="2 3" key="2">
    <citation type="journal article" date="2013" name="PLoS ONE">
        <title>INDIGO - INtegrated Data Warehouse of MIcrobial GenOmes with Examples from the Red Sea Extremophiles.</title>
        <authorList>
            <person name="Alam I."/>
            <person name="Antunes A."/>
            <person name="Kamau A.A."/>
            <person name="Ba Alawi W."/>
            <person name="Kalkatawi M."/>
            <person name="Stingl U."/>
            <person name="Bajic V.B."/>
        </authorList>
    </citation>
    <scope>NUCLEOTIDE SEQUENCE [LARGE SCALE GENOMIC DNA]</scope>
    <source>
        <strain evidence="2 3">SSD-17B</strain>
    </source>
</reference>
<dbReference type="PANTHER" id="PTHR43312">
    <property type="entry name" value="D-THREO-ALDOSE 1-DEHYDROGENASE"/>
    <property type="match status" value="1"/>
</dbReference>
<dbReference type="OrthoDB" id="9773828at2"/>
<dbReference type="InParanoid" id="U2FLK2"/>
<dbReference type="InterPro" id="IPR023210">
    <property type="entry name" value="NADP_OxRdtase_dom"/>
</dbReference>
<keyword evidence="2" id="KW-0560">Oxidoreductase</keyword>
<gene>
    <name evidence="2" type="ORF">HLPCO_001968</name>
</gene>
<evidence type="ECO:0000313" key="2">
    <source>
        <dbReference type="EMBL" id="ERJ12054.1"/>
    </source>
</evidence>
<keyword evidence="3" id="KW-1185">Reference proteome</keyword>
<organism evidence="2 3">
    <name type="scientific">Haloplasma contractile SSD-17B</name>
    <dbReference type="NCBI Taxonomy" id="1033810"/>
    <lineage>
        <taxon>Bacteria</taxon>
        <taxon>Bacillati</taxon>
        <taxon>Mycoplasmatota</taxon>
        <taxon>Mollicutes</taxon>
        <taxon>Haloplasmatales</taxon>
        <taxon>Haloplasmataceae</taxon>
        <taxon>Haloplasma</taxon>
    </lineage>
</organism>
<protein>
    <submittedName>
        <fullName evidence="2">D-threo-aldose 1-dehydrogenase protein</fullName>
        <ecNumber evidence="2">1.1.1.122</ecNumber>
    </submittedName>
</protein>
<dbReference type="STRING" id="1033810.HLPCO_001968"/>
<reference evidence="2 3" key="1">
    <citation type="journal article" date="2011" name="J. Bacteriol.">
        <title>Genome sequence of Haloplasma contractile, an unusual contractile bacterium from a deep-sea anoxic brine lake.</title>
        <authorList>
            <person name="Antunes A."/>
            <person name="Alam I."/>
            <person name="El Dorry H."/>
            <person name="Siam R."/>
            <person name="Robertson A."/>
            <person name="Bajic V.B."/>
            <person name="Stingl U."/>
        </authorList>
    </citation>
    <scope>NUCLEOTIDE SEQUENCE [LARGE SCALE GENOMIC DNA]</scope>
    <source>
        <strain evidence="2 3">SSD-17B</strain>
    </source>
</reference>
<dbReference type="AlphaFoldDB" id="U2FLK2"/>
<sequence>MNKRAYGTTGKYVSEVSLGAWQLGNTEDWSSNLTEAEAIHLVHKALELGVNFFDTSPNYGLGKSETILGKALSGKRESVIINTKVGHQVNGELDFGIEQMKRSIEGSLTRLQTDYLDSVLLHNPPESILEGKTGHFEALEELKKEGKINAYGASVDRSQDMITLMNNTDSDIIETMFNIFHQETREAFSEASKKNIGIIVKVPLDSGWLTGKYNESSQFDDIRSRWNKDIIKRRFDVLRKVKEIAGVEDDSLVRTALAFILAHKEVTTIIPGAKNIKQLTENVASADYKLSNKVMTELITLWKTELKNDPLPW</sequence>